<feature type="compositionally biased region" description="Basic and acidic residues" evidence="1">
    <location>
        <begin position="522"/>
        <end position="539"/>
    </location>
</feature>
<dbReference type="AlphaFoldDB" id="A0AA38SDY4"/>
<keyword evidence="3" id="KW-1185">Reference proteome</keyword>
<feature type="region of interest" description="Disordered" evidence="1">
    <location>
        <begin position="437"/>
        <end position="539"/>
    </location>
</feature>
<evidence type="ECO:0000256" key="1">
    <source>
        <dbReference type="SAM" id="MobiDB-lite"/>
    </source>
</evidence>
<dbReference type="Proteomes" id="UP001174691">
    <property type="component" value="Unassembled WGS sequence"/>
</dbReference>
<feature type="region of interest" description="Disordered" evidence="1">
    <location>
        <begin position="552"/>
        <end position="574"/>
    </location>
</feature>
<feature type="compositionally biased region" description="Polar residues" evidence="1">
    <location>
        <begin position="73"/>
        <end position="118"/>
    </location>
</feature>
<evidence type="ECO:0000313" key="3">
    <source>
        <dbReference type="Proteomes" id="UP001174691"/>
    </source>
</evidence>
<feature type="compositionally biased region" description="Basic residues" evidence="1">
    <location>
        <begin position="465"/>
        <end position="474"/>
    </location>
</feature>
<feature type="compositionally biased region" description="Low complexity" evidence="1">
    <location>
        <begin position="223"/>
        <end position="241"/>
    </location>
</feature>
<evidence type="ECO:0000313" key="2">
    <source>
        <dbReference type="EMBL" id="KAJ9165325.1"/>
    </source>
</evidence>
<dbReference type="EMBL" id="JANBVN010000004">
    <property type="protein sequence ID" value="KAJ9165325.1"/>
    <property type="molecule type" value="Genomic_DNA"/>
</dbReference>
<feature type="region of interest" description="Disordered" evidence="1">
    <location>
        <begin position="643"/>
        <end position="665"/>
    </location>
</feature>
<accession>A0AA38SDY4</accession>
<comment type="caution">
    <text evidence="2">The sequence shown here is derived from an EMBL/GenBank/DDBJ whole genome shotgun (WGS) entry which is preliminary data.</text>
</comment>
<reference evidence="2" key="1">
    <citation type="submission" date="2022-07" db="EMBL/GenBank/DDBJ databases">
        <title>Fungi with potential for degradation of polypropylene.</title>
        <authorList>
            <person name="Gostincar C."/>
        </authorList>
    </citation>
    <scope>NUCLEOTIDE SEQUENCE</scope>
    <source>
        <strain evidence="2">EXF-13287</strain>
    </source>
</reference>
<organism evidence="2 3">
    <name type="scientific">Coniochaeta hoffmannii</name>
    <dbReference type="NCBI Taxonomy" id="91930"/>
    <lineage>
        <taxon>Eukaryota</taxon>
        <taxon>Fungi</taxon>
        <taxon>Dikarya</taxon>
        <taxon>Ascomycota</taxon>
        <taxon>Pezizomycotina</taxon>
        <taxon>Sordariomycetes</taxon>
        <taxon>Sordariomycetidae</taxon>
        <taxon>Coniochaetales</taxon>
        <taxon>Coniochaetaceae</taxon>
        <taxon>Coniochaeta</taxon>
    </lineage>
</organism>
<feature type="region of interest" description="Disordered" evidence="1">
    <location>
        <begin position="367"/>
        <end position="393"/>
    </location>
</feature>
<feature type="compositionally biased region" description="Low complexity" evidence="1">
    <location>
        <begin position="446"/>
        <end position="459"/>
    </location>
</feature>
<protein>
    <submittedName>
        <fullName evidence="2">Zinc CCCH-type protein</fullName>
    </submittedName>
</protein>
<feature type="region of interest" description="Disordered" evidence="1">
    <location>
        <begin position="295"/>
        <end position="319"/>
    </location>
</feature>
<name>A0AA38SDY4_9PEZI</name>
<feature type="region of interest" description="Disordered" evidence="1">
    <location>
        <begin position="58"/>
        <end position="146"/>
    </location>
</feature>
<gene>
    <name evidence="2" type="ORF">NKR19_g529</name>
</gene>
<feature type="region of interest" description="Disordered" evidence="1">
    <location>
        <begin position="936"/>
        <end position="980"/>
    </location>
</feature>
<sequence length="980" mass="108266">MAQAGLLSMPGIALVGSFTAEELHEIQECKRLLRFRDAVLSGTHPRIKPAHLAAKTAPTDLASSAASPPAFHSTKSQAGATGSNRQAAVTVNPGSEQSTHSNIPNPQTAALQSLSVHTSHAVPGLGSLPNGGKDMAPSTRAFVPSGSTEINPVLLEKSADLVKAEMSLKRQRLERSLRDEMDQRRMSAKALSQPSEPVPDFDVADVLARAQALVKPLSPPPTDDTAANASASSDSFDNNTFYSSQHDTPEFLEEESRAPNKTPDDVDMREELPYEPQFEAEPAVQAVPSQIVEPKIPEPAEPNAPVHSNLRTPNIPTGPRAERMNGLEPRQNLPPRIPGLQTVHPFEGHSSQRAAAETSYPAETNNVAGQKTVNQPPLSSVNNAPLGERFDRQPSPLIRAHNLSPIAPQPAHVSSLAVVRQPPSAQIDDIVRTGTPAQVAALRKQPSAASSPDSSPRDSGATEKKQKKKKKRKSERLAAAEVASPRIKAEPRSHSPIVAPSYARPNKRLRQDQRQSGVPGYDEIRYDQSPRAEDAYAPRFEQRRTYVEERYPLSQQPQYAEDRLPPQAPPFVMGSDTRYEREYYEPARPPPAAVYRPASPTSAFPGHYIPEQVRQVRAVSHAVIERPYREPVPIQYSGARDGRMSVRPAVDRERSRSPVAYERHASVMPPPRAPVRRIIVDEYGREYIEPPRPAVVRASVAPGARPDEPEVIYERTVPAHAVSRRPEIYEDTPLYGQPSPYPPSNPPYVRRVVTQPELAGPDYRAYRERDYAPRPVLRHPDEMPHPGAERLAEVPREYLARAASVRPAGDPYQYDLPVGYQRRIVEEVPREYAAVRAGSVRPVEGRRYEVRHGYERVGEYGAVPVARTATVRPAEPMQQYGEVVRDQGWRVGSVRPEVREYAPSAIPEAGHRDMLPPAAPQRAYSVRPVETPVAVRQEYQQPGLRPAEGYYGQVPGRRDEEVTYVGQASRQDAYGPPRRH</sequence>
<proteinExistence type="predicted"/>
<feature type="region of interest" description="Disordered" evidence="1">
    <location>
        <begin position="215"/>
        <end position="267"/>
    </location>
</feature>
<feature type="compositionally biased region" description="Basic and acidic residues" evidence="1">
    <location>
        <begin position="254"/>
        <end position="267"/>
    </location>
</feature>
<feature type="compositionally biased region" description="Polar residues" evidence="1">
    <location>
        <begin position="367"/>
        <end position="383"/>
    </location>
</feature>